<dbReference type="eggNOG" id="COG4564">
    <property type="taxonomic scope" value="Bacteria"/>
</dbReference>
<evidence type="ECO:0000256" key="4">
    <source>
        <dbReference type="ARBA" id="ARBA00022989"/>
    </source>
</evidence>
<keyword evidence="4" id="KW-1133">Transmembrane helix</keyword>
<reference evidence="8 9" key="1">
    <citation type="submission" date="2017-06" db="EMBL/GenBank/DDBJ databases">
        <title>Draft genome of Pseudomonas nitroreducens DF05.</title>
        <authorList>
            <person name="Iyer R."/>
        </authorList>
    </citation>
    <scope>NUCLEOTIDE SEQUENCE [LARGE SCALE GENOMIC DNA]</scope>
    <source>
        <strain evidence="8 9">DF05</strain>
    </source>
</reference>
<gene>
    <name evidence="8" type="ORF">CEG18_11185</name>
</gene>
<feature type="domain" description="Single Cache" evidence="7">
    <location>
        <begin position="35"/>
        <end position="107"/>
    </location>
</feature>
<evidence type="ECO:0000256" key="3">
    <source>
        <dbReference type="ARBA" id="ARBA00022692"/>
    </source>
</evidence>
<keyword evidence="5" id="KW-0472">Membrane</keyword>
<keyword evidence="6" id="KW-0732">Signal</keyword>
<dbReference type="Gene3D" id="3.30.450.20">
    <property type="entry name" value="PAS domain"/>
    <property type="match status" value="2"/>
</dbReference>
<dbReference type="EMBL" id="NJBA01000003">
    <property type="protein sequence ID" value="OWP51409.1"/>
    <property type="molecule type" value="Genomic_DNA"/>
</dbReference>
<evidence type="ECO:0000256" key="6">
    <source>
        <dbReference type="SAM" id="SignalP"/>
    </source>
</evidence>
<dbReference type="GO" id="GO:0005886">
    <property type="term" value="C:plasma membrane"/>
    <property type="evidence" value="ECO:0007669"/>
    <property type="project" value="UniProtKB-SubCell"/>
</dbReference>
<dbReference type="CDD" id="cd18774">
    <property type="entry name" value="PDC2_HK_sensor"/>
    <property type="match status" value="1"/>
</dbReference>
<accession>A0A246FAT8</accession>
<dbReference type="InterPro" id="IPR033480">
    <property type="entry name" value="sCache_2"/>
</dbReference>
<dbReference type="SMART" id="SM01049">
    <property type="entry name" value="Cache_2"/>
    <property type="match status" value="2"/>
</dbReference>
<dbReference type="Pfam" id="PF17200">
    <property type="entry name" value="sCache_2"/>
    <property type="match status" value="2"/>
</dbReference>
<dbReference type="AlphaFoldDB" id="A0A246FAT8"/>
<evidence type="ECO:0000259" key="7">
    <source>
        <dbReference type="SMART" id="SM01049"/>
    </source>
</evidence>
<keyword evidence="2" id="KW-1003">Cell membrane</keyword>
<evidence type="ECO:0000256" key="5">
    <source>
        <dbReference type="ARBA" id="ARBA00023136"/>
    </source>
</evidence>
<feature type="signal peptide" evidence="6">
    <location>
        <begin position="1"/>
        <end position="21"/>
    </location>
</feature>
<sequence length="283" mass="31199">MKTLLKSLLLLSLLSSFSLFAAQPAASSTSDDQRAKALLSKAVAAYKQQGDKAFAAFSRQGEFVDGDLYVFVVDSNGTMLASGGPSVVLIDRDVSSTLDPSLQAQFAKALKSPETGKVQQADYRWKNWADGKVERKHVYYQRVGERFLAVGYYIPRASAQQAAAMLDKAVKAVEADPEGTFKQITARDKAFIEDDLYVFVVDLDTSKFVAHGFNTRMVGTDFDSLKDPGGNPIGHAMLELVKAKGEAEFEYQWRNPVTSKVENKHAFLRKAGHYLVAVGYYTR</sequence>
<name>A0A246FAT8_PSENT</name>
<evidence type="ECO:0000256" key="2">
    <source>
        <dbReference type="ARBA" id="ARBA00022475"/>
    </source>
</evidence>
<dbReference type="STRING" id="46680.GCA_000807755_02062"/>
<keyword evidence="3" id="KW-0812">Transmembrane</keyword>
<organism evidence="8 9">
    <name type="scientific">Pseudomonas nitroreducens</name>
    <dbReference type="NCBI Taxonomy" id="46680"/>
    <lineage>
        <taxon>Bacteria</taxon>
        <taxon>Pseudomonadati</taxon>
        <taxon>Pseudomonadota</taxon>
        <taxon>Gammaproteobacteria</taxon>
        <taxon>Pseudomonadales</taxon>
        <taxon>Pseudomonadaceae</taxon>
        <taxon>Pseudomonas</taxon>
    </lineage>
</organism>
<feature type="domain" description="Single Cache" evidence="7">
    <location>
        <begin position="156"/>
        <end position="235"/>
    </location>
</feature>
<feature type="chain" id="PRO_5011233330" evidence="6">
    <location>
        <begin position="22"/>
        <end position="283"/>
    </location>
</feature>
<protein>
    <submittedName>
        <fullName evidence="8">Calcium channel protein</fullName>
    </submittedName>
</protein>
<evidence type="ECO:0000256" key="1">
    <source>
        <dbReference type="ARBA" id="ARBA00004651"/>
    </source>
</evidence>
<dbReference type="Proteomes" id="UP000198145">
    <property type="component" value="Unassembled WGS sequence"/>
</dbReference>
<evidence type="ECO:0000313" key="8">
    <source>
        <dbReference type="EMBL" id="OWP51409.1"/>
    </source>
</evidence>
<evidence type="ECO:0000313" key="9">
    <source>
        <dbReference type="Proteomes" id="UP000198145"/>
    </source>
</evidence>
<proteinExistence type="predicted"/>
<comment type="subcellular location">
    <subcellularLocation>
        <location evidence="1">Cell membrane</location>
        <topology evidence="1">Multi-pass membrane protein</topology>
    </subcellularLocation>
</comment>
<comment type="caution">
    <text evidence="8">The sequence shown here is derived from an EMBL/GenBank/DDBJ whole genome shotgun (WGS) entry which is preliminary data.</text>
</comment>